<organism evidence="1">
    <name type="scientific">Chitinibacter mangrovi</name>
    <dbReference type="NCBI Taxonomy" id="3153927"/>
    <lineage>
        <taxon>Bacteria</taxon>
        <taxon>Pseudomonadati</taxon>
        <taxon>Pseudomonadota</taxon>
        <taxon>Betaproteobacteria</taxon>
        <taxon>Neisseriales</taxon>
        <taxon>Chitinibacteraceae</taxon>
        <taxon>Chitinibacter</taxon>
    </lineage>
</organism>
<dbReference type="InterPro" id="IPR017748">
    <property type="entry name" value="TagF"/>
</dbReference>
<dbReference type="AlphaFoldDB" id="A0AAU7FAG5"/>
<dbReference type="InterPro" id="IPR038225">
    <property type="entry name" value="TagF_sf"/>
</dbReference>
<dbReference type="Pfam" id="PF09867">
    <property type="entry name" value="TagF_N"/>
    <property type="match status" value="1"/>
</dbReference>
<dbReference type="KEGG" id="cmav:ABHF33_01160"/>
<gene>
    <name evidence="1" type="primary">tagF</name>
    <name evidence="1" type="ORF">ABHF33_01160</name>
</gene>
<dbReference type="EMBL" id="CP157355">
    <property type="protein sequence ID" value="XBM00922.1"/>
    <property type="molecule type" value="Genomic_DNA"/>
</dbReference>
<evidence type="ECO:0000313" key="1">
    <source>
        <dbReference type="EMBL" id="XBM00922.1"/>
    </source>
</evidence>
<dbReference type="NCBIfam" id="TIGR03373">
    <property type="entry name" value="VI_minor_4"/>
    <property type="match status" value="1"/>
</dbReference>
<name>A0AAU7FAG5_9NEIS</name>
<reference evidence="1" key="1">
    <citation type="submission" date="2024-05" db="EMBL/GenBank/DDBJ databases">
        <authorList>
            <person name="Yang L."/>
            <person name="Pan L."/>
        </authorList>
    </citation>
    <scope>NUCLEOTIDE SEQUENCE</scope>
    <source>
        <strain evidence="1">FCG-7</strain>
    </source>
</reference>
<dbReference type="RefSeq" id="WP_348945249.1">
    <property type="nucleotide sequence ID" value="NZ_CP157355.1"/>
</dbReference>
<sequence length="225" mass="25192">MEKIAFFGKIPTSPEFTGRGLNCEISDLLAKWIGNQLVCKKSSSINESNNEIRAWRFYISPELMNGVGLMGVMLRSRDSVGRDYPFLLVHEATSDLLIQADLTGWFDRIADIAEGTVLNHLSIQQLEILLERLPILMDAANKEDALLTRRLVHEWGGITCATPHALPATSAISFFTRNLAALGIERLFVGSSVWWQKSSDGSCCEFIHTPRLPIVNDFQNLDSPW</sequence>
<dbReference type="Gene3D" id="3.40.1730.10">
    <property type="entry name" value="pa0076 domain"/>
    <property type="match status" value="1"/>
</dbReference>
<proteinExistence type="predicted"/>
<protein>
    <submittedName>
        <fullName evidence="1">Type VI secretion system-associated protein TagF</fullName>
    </submittedName>
</protein>
<accession>A0AAU7FAG5</accession>